<evidence type="ECO:0000313" key="3">
    <source>
        <dbReference type="EMBL" id="KAG0499238.1"/>
    </source>
</evidence>
<dbReference type="InterPro" id="IPR036322">
    <property type="entry name" value="WD40_repeat_dom_sf"/>
</dbReference>
<dbReference type="PANTHER" id="PTHR47446:SF2">
    <property type="entry name" value="RING-TYPE E3 UBIQUITIN TRANSFERASE"/>
    <property type="match status" value="1"/>
</dbReference>
<comment type="caution">
    <text evidence="3">The sequence shown here is derived from an EMBL/GenBank/DDBJ whole genome shotgun (WGS) entry which is preliminary data.</text>
</comment>
<dbReference type="InterPro" id="IPR015943">
    <property type="entry name" value="WD40/YVTN_repeat-like_dom_sf"/>
</dbReference>
<dbReference type="OrthoDB" id="1872906at2759"/>
<sequence length="408" mass="45019">MAFVLVSHEFGLMFETLAECLKSEQREFFSACLVSASWLTYMLSILPDTGLRGAARGCLLKHFISILKSAKHADDKALAMLALKSFIQDPECLHELTFHMKDIIKTLRELKSLSFWPMKCLNFFVMDKNLAFHVHANAYLFFLSSDGLKIYRCGDVERNCFTKSRKLREHTKAVTSFAILPTGKLCSGSVDKSLRVWSLHDGLINCKEVHDTKDQVHNLAITDNIACFISQGAGVKLLSWNGASKIVNPNKYVRCLSLFEGKLYCGCNDNSIQEIDLATGTSSTIQAGNRKLLAKANPVHALEVKDGLVYSVCSPLDGAAVKICSASDYRQVGSLPSTLDIRCLTISAELIYLGTKTGVVEVWSRNKLVRVGVLQIGSNCRVTCMIVFGDEVLVVGTSDGRLQAWGLT</sequence>
<dbReference type="AlphaFoldDB" id="A0A835VJE9"/>
<evidence type="ECO:0000259" key="2">
    <source>
        <dbReference type="Pfam" id="PF23628"/>
    </source>
</evidence>
<feature type="domain" description="Putative E3 ubiquitin-protein ligase LIN ARM-like" evidence="2">
    <location>
        <begin position="1"/>
        <end position="115"/>
    </location>
</feature>
<proteinExistence type="predicted"/>
<dbReference type="InterPro" id="IPR055566">
    <property type="entry name" value="ARM_LIN"/>
</dbReference>
<evidence type="ECO:0000256" key="1">
    <source>
        <dbReference type="PROSITE-ProRule" id="PRU00221"/>
    </source>
</evidence>
<dbReference type="Pfam" id="PF23628">
    <property type="entry name" value="ARM_LIN_C"/>
    <property type="match status" value="1"/>
</dbReference>
<dbReference type="PROSITE" id="PS50294">
    <property type="entry name" value="WD_REPEATS_REGION"/>
    <property type="match status" value="1"/>
</dbReference>
<keyword evidence="1" id="KW-0853">WD repeat</keyword>
<organism evidence="3 4">
    <name type="scientific">Vanilla planifolia</name>
    <name type="common">Vanilla</name>
    <dbReference type="NCBI Taxonomy" id="51239"/>
    <lineage>
        <taxon>Eukaryota</taxon>
        <taxon>Viridiplantae</taxon>
        <taxon>Streptophyta</taxon>
        <taxon>Embryophyta</taxon>
        <taxon>Tracheophyta</taxon>
        <taxon>Spermatophyta</taxon>
        <taxon>Magnoliopsida</taxon>
        <taxon>Liliopsida</taxon>
        <taxon>Asparagales</taxon>
        <taxon>Orchidaceae</taxon>
        <taxon>Vanilloideae</taxon>
        <taxon>Vanilleae</taxon>
        <taxon>Vanilla</taxon>
    </lineage>
</organism>
<reference evidence="3 4" key="1">
    <citation type="journal article" date="2020" name="Nat. Food">
        <title>A phased Vanilla planifolia genome enables genetic improvement of flavour and production.</title>
        <authorList>
            <person name="Hasing T."/>
            <person name="Tang H."/>
            <person name="Brym M."/>
            <person name="Khazi F."/>
            <person name="Huang T."/>
            <person name="Chambers A.H."/>
        </authorList>
    </citation>
    <scope>NUCLEOTIDE SEQUENCE [LARGE SCALE GENOMIC DNA]</scope>
    <source>
        <tissue evidence="3">Leaf</tissue>
    </source>
</reference>
<dbReference type="InterPro" id="IPR001680">
    <property type="entry name" value="WD40_rpt"/>
</dbReference>
<name>A0A835VJE9_VANPL</name>
<protein>
    <recommendedName>
        <fullName evidence="2">Putative E3 ubiquitin-protein ligase LIN ARM-like domain-containing protein</fullName>
    </recommendedName>
</protein>
<dbReference type="SUPFAM" id="SSF50978">
    <property type="entry name" value="WD40 repeat-like"/>
    <property type="match status" value="1"/>
</dbReference>
<accession>A0A835VJE9</accession>
<gene>
    <name evidence="3" type="ORF">HPP92_003929</name>
</gene>
<dbReference type="PANTHER" id="PTHR47446">
    <property type="entry name" value="RING-TYPE E3 UBIQUITIN TRANSFERASE"/>
    <property type="match status" value="1"/>
</dbReference>
<dbReference type="Proteomes" id="UP000636800">
    <property type="component" value="Chromosome 1"/>
</dbReference>
<evidence type="ECO:0000313" key="4">
    <source>
        <dbReference type="Proteomes" id="UP000636800"/>
    </source>
</evidence>
<dbReference type="Gene3D" id="2.130.10.10">
    <property type="entry name" value="YVTN repeat-like/Quinoprotein amine dehydrogenase"/>
    <property type="match status" value="2"/>
</dbReference>
<dbReference type="EMBL" id="JADCNL010000001">
    <property type="protein sequence ID" value="KAG0499238.1"/>
    <property type="molecule type" value="Genomic_DNA"/>
</dbReference>
<dbReference type="Pfam" id="PF00400">
    <property type="entry name" value="WD40"/>
    <property type="match status" value="1"/>
</dbReference>
<keyword evidence="4" id="KW-1185">Reference proteome</keyword>
<dbReference type="SMART" id="SM00320">
    <property type="entry name" value="WD40"/>
    <property type="match status" value="4"/>
</dbReference>
<dbReference type="PROSITE" id="PS50082">
    <property type="entry name" value="WD_REPEATS_2"/>
    <property type="match status" value="1"/>
</dbReference>
<feature type="repeat" description="WD" evidence="1">
    <location>
        <begin position="167"/>
        <end position="199"/>
    </location>
</feature>
<dbReference type="InterPro" id="IPR052858">
    <property type="entry name" value="E3_ubiquitin-ligase_LIN"/>
</dbReference>